<dbReference type="Proteomes" id="UP000001997">
    <property type="component" value="Unassembled WGS sequence"/>
</dbReference>
<dbReference type="OrthoDB" id="10251508at2759"/>
<evidence type="ECO:0000313" key="13">
    <source>
        <dbReference type="EMBL" id="EDK38533.2"/>
    </source>
</evidence>
<keyword evidence="12" id="KW-0496">Mitochondrion</keyword>
<dbReference type="Gene3D" id="1.20.58.340">
    <property type="entry name" value="Magnesium transport protein CorA, transmembrane region"/>
    <property type="match status" value="1"/>
</dbReference>
<dbReference type="GO" id="GO:0005743">
    <property type="term" value="C:mitochondrial inner membrane"/>
    <property type="evidence" value="ECO:0007669"/>
    <property type="project" value="UniProtKB-SubCell"/>
</dbReference>
<dbReference type="VEuPathDB" id="FungiDB:PGUG_02631"/>
<evidence type="ECO:0000256" key="3">
    <source>
        <dbReference type="ARBA" id="ARBA00022448"/>
    </source>
</evidence>
<evidence type="ECO:0000256" key="1">
    <source>
        <dbReference type="ARBA" id="ARBA00004448"/>
    </source>
</evidence>
<evidence type="ECO:0000256" key="6">
    <source>
        <dbReference type="ARBA" id="ARBA00022946"/>
    </source>
</evidence>
<organism evidence="13 14">
    <name type="scientific">Meyerozyma guilliermondii (strain ATCC 6260 / CBS 566 / DSM 6381 / JCM 1539 / NBRC 10279 / NRRL Y-324)</name>
    <name type="common">Yeast</name>
    <name type="synonym">Candida guilliermondii</name>
    <dbReference type="NCBI Taxonomy" id="294746"/>
    <lineage>
        <taxon>Eukaryota</taxon>
        <taxon>Fungi</taxon>
        <taxon>Dikarya</taxon>
        <taxon>Ascomycota</taxon>
        <taxon>Saccharomycotina</taxon>
        <taxon>Pichiomycetes</taxon>
        <taxon>Debaryomycetaceae</taxon>
        <taxon>Meyerozyma</taxon>
    </lineage>
</organism>
<dbReference type="HOGENOM" id="CLU_025144_1_0_1"/>
<dbReference type="PANTHER" id="PTHR13890">
    <property type="entry name" value="RNA SPLICING PROTEIN MRS2, MITOCHONDRIAL"/>
    <property type="match status" value="1"/>
</dbReference>
<dbReference type="GeneID" id="5126605"/>
<dbReference type="GO" id="GO:0045016">
    <property type="term" value="P:mitochondrial magnesium ion transmembrane transport"/>
    <property type="evidence" value="ECO:0007669"/>
    <property type="project" value="EnsemblFungi"/>
</dbReference>
<keyword evidence="4 12" id="KW-0812">Transmembrane</keyword>
<dbReference type="AlphaFoldDB" id="A5DH80"/>
<evidence type="ECO:0000256" key="2">
    <source>
        <dbReference type="ARBA" id="ARBA00009765"/>
    </source>
</evidence>
<comment type="function">
    <text evidence="10">Mitochondrial inner membrane magnesium transporter required for mitochondrial magnesium homeostasis. Modulates the conductance of the MRS2 channel. Involved in the splicing of mRNA group II introns in mitochondria by affecting mitochondrial magnesium concentrations, which are critical for group II intron splicing.</text>
</comment>
<dbReference type="eggNOG" id="KOG2662">
    <property type="taxonomic scope" value="Eukaryota"/>
</dbReference>
<sequence>MLLSKSLWRIPLRSFCSTSATKSPKNPNIRCTIFSSTGDIVAHGKEVRRSQFMEEFHLAPRDLRKFSRPHSQMVPSLHTRSHVVLFNILDVRALVQHDRVVLFDLVGSRSFESYSHSQLTKALSYNLREENLPGMPFEFRAFEAIFEHVTSNLRTEMKVHTTVTQNILRGLEDHVDTVKLRYLLTQSKKVFQFQQKATLIRDHVEDTLDRDDYLNGLYLSDSAAGRPHTGTDHDEVEMLFESYYNTCDEVVQTVANLRSQIKTSEEIINVVLDSNRNELMMLRHKFSVGLLSMGVVLYIAAVYGMNLENFIEENDGGFEFAVILSFSLLAVVAVISLRSLRRVQKVTMTGLAREDVRMVRQKVK</sequence>
<dbReference type="OMA" id="TRNNCII"/>
<comment type="subunit">
    <text evidence="11">Forms homooligomers. Interacts with MRS2.</text>
</comment>
<dbReference type="InParanoid" id="A5DH80"/>
<keyword evidence="9 12" id="KW-0472">Membrane</keyword>
<dbReference type="PANTHER" id="PTHR13890:SF0">
    <property type="entry name" value="MAGNESIUM TRANSPORTER MRS2 HOMOLOG, MITOCHONDRIAL"/>
    <property type="match status" value="1"/>
</dbReference>
<evidence type="ECO:0000256" key="12">
    <source>
        <dbReference type="RuleBase" id="RU366042"/>
    </source>
</evidence>
<evidence type="ECO:0000256" key="10">
    <source>
        <dbReference type="ARBA" id="ARBA00037564"/>
    </source>
</evidence>
<evidence type="ECO:0000256" key="5">
    <source>
        <dbReference type="ARBA" id="ARBA00022842"/>
    </source>
</evidence>
<keyword evidence="6" id="KW-0809">Transit peptide</keyword>
<evidence type="ECO:0000256" key="9">
    <source>
        <dbReference type="ARBA" id="ARBA00023136"/>
    </source>
</evidence>
<feature type="transmembrane region" description="Helical" evidence="12">
    <location>
        <begin position="286"/>
        <end position="305"/>
    </location>
</feature>
<keyword evidence="7 12" id="KW-1133">Transmembrane helix</keyword>
<comment type="subcellular location">
    <subcellularLocation>
        <location evidence="1 12">Mitochondrion inner membrane</location>
        <topology evidence="1 12">Multi-pass membrane protein</topology>
    </subcellularLocation>
</comment>
<gene>
    <name evidence="13" type="ORF">PGUG_02631</name>
</gene>
<dbReference type="RefSeq" id="XP_001484902.2">
    <property type="nucleotide sequence ID" value="XM_001484852.1"/>
</dbReference>
<evidence type="ECO:0000313" key="14">
    <source>
        <dbReference type="Proteomes" id="UP000001997"/>
    </source>
</evidence>
<dbReference type="GO" id="GO:0015095">
    <property type="term" value="F:magnesium ion transmembrane transporter activity"/>
    <property type="evidence" value="ECO:0007669"/>
    <property type="project" value="EnsemblFungi"/>
</dbReference>
<accession>A5DH80</accession>
<evidence type="ECO:0000256" key="8">
    <source>
        <dbReference type="ARBA" id="ARBA00023065"/>
    </source>
</evidence>
<dbReference type="EMBL" id="CH408157">
    <property type="protein sequence ID" value="EDK38533.2"/>
    <property type="molecule type" value="Genomic_DNA"/>
</dbReference>
<evidence type="ECO:0000256" key="11">
    <source>
        <dbReference type="ARBA" id="ARBA00038721"/>
    </source>
</evidence>
<dbReference type="FunCoup" id="A5DH80">
    <property type="interactions" value="323"/>
</dbReference>
<reference evidence="13 14" key="1">
    <citation type="journal article" date="2009" name="Nature">
        <title>Evolution of pathogenicity and sexual reproduction in eight Candida genomes.</title>
        <authorList>
            <person name="Butler G."/>
            <person name="Rasmussen M.D."/>
            <person name="Lin M.F."/>
            <person name="Santos M.A."/>
            <person name="Sakthikumar S."/>
            <person name="Munro C.A."/>
            <person name="Rheinbay E."/>
            <person name="Grabherr M."/>
            <person name="Forche A."/>
            <person name="Reedy J.L."/>
            <person name="Agrafioti I."/>
            <person name="Arnaud M.B."/>
            <person name="Bates S."/>
            <person name="Brown A.J."/>
            <person name="Brunke S."/>
            <person name="Costanzo M.C."/>
            <person name="Fitzpatrick D.A."/>
            <person name="de Groot P.W."/>
            <person name="Harris D."/>
            <person name="Hoyer L.L."/>
            <person name="Hube B."/>
            <person name="Klis F.M."/>
            <person name="Kodira C."/>
            <person name="Lennard N."/>
            <person name="Logue M.E."/>
            <person name="Martin R."/>
            <person name="Neiman A.M."/>
            <person name="Nikolaou E."/>
            <person name="Quail M.A."/>
            <person name="Quinn J."/>
            <person name="Santos M.C."/>
            <person name="Schmitzberger F.F."/>
            <person name="Sherlock G."/>
            <person name="Shah P."/>
            <person name="Silverstein K.A."/>
            <person name="Skrzypek M.S."/>
            <person name="Soll D."/>
            <person name="Staggs R."/>
            <person name="Stansfield I."/>
            <person name="Stumpf M.P."/>
            <person name="Sudbery P.E."/>
            <person name="Srikantha T."/>
            <person name="Zeng Q."/>
            <person name="Berman J."/>
            <person name="Berriman M."/>
            <person name="Heitman J."/>
            <person name="Gow N.A."/>
            <person name="Lorenz M.C."/>
            <person name="Birren B.W."/>
            <person name="Kellis M."/>
            <person name="Cuomo C.A."/>
        </authorList>
    </citation>
    <scope>NUCLEOTIDE SEQUENCE [LARGE SCALE GENOMIC DNA]</scope>
    <source>
        <strain evidence="14">ATCC 6260 / CBS 566 / DSM 6381 / JCM 1539 / NBRC 10279 / NRRL Y-324</strain>
    </source>
</reference>
<evidence type="ECO:0000256" key="7">
    <source>
        <dbReference type="ARBA" id="ARBA00022989"/>
    </source>
</evidence>
<comment type="similarity">
    <text evidence="2 12">Belongs to the CorA metal ion transporter (MIT) (TC 1.A.35) family.</text>
</comment>
<keyword evidence="14" id="KW-1185">Reference proteome</keyword>
<keyword evidence="8 12" id="KW-0406">Ion transport</keyword>
<proteinExistence type="inferred from homology"/>
<feature type="transmembrane region" description="Helical" evidence="12">
    <location>
        <begin position="317"/>
        <end position="337"/>
    </location>
</feature>
<keyword evidence="5 12" id="KW-0460">Magnesium</keyword>
<keyword evidence="3 12" id="KW-0813">Transport</keyword>
<dbReference type="KEGG" id="pgu:PGUG_02631"/>
<dbReference type="Pfam" id="PF22099">
    <property type="entry name" value="MRS2-like"/>
    <property type="match status" value="1"/>
</dbReference>
<keyword evidence="12" id="KW-0999">Mitochondrion inner membrane</keyword>
<evidence type="ECO:0000256" key="4">
    <source>
        <dbReference type="ARBA" id="ARBA00022692"/>
    </source>
</evidence>
<protein>
    <recommendedName>
        <fullName evidence="12">Magnesium transporter</fullName>
    </recommendedName>
</protein>
<name>A5DH80_PICGU</name>
<dbReference type="Gene3D" id="2.40.128.330">
    <property type="match status" value="1"/>
</dbReference>
<dbReference type="InterPro" id="IPR039204">
    <property type="entry name" value="MRS2-like"/>
</dbReference>
<dbReference type="CDD" id="cd12823">
    <property type="entry name" value="Mrs2_Mfm1p-like"/>
    <property type="match status" value="1"/>
</dbReference>